<dbReference type="GO" id="GO:0016705">
    <property type="term" value="F:oxidoreductase activity, acting on paired donors, with incorporation or reduction of molecular oxygen"/>
    <property type="evidence" value="ECO:0007669"/>
    <property type="project" value="InterPro"/>
</dbReference>
<dbReference type="GO" id="GO:0005506">
    <property type="term" value="F:iron ion binding"/>
    <property type="evidence" value="ECO:0007669"/>
    <property type="project" value="InterPro"/>
</dbReference>
<feature type="transmembrane region" description="Helical" evidence="2">
    <location>
        <begin position="6"/>
        <end position="26"/>
    </location>
</feature>
<dbReference type="Pfam" id="PF00067">
    <property type="entry name" value="p450"/>
    <property type="match status" value="1"/>
</dbReference>
<dbReference type="CDD" id="cd11060">
    <property type="entry name" value="CYP57A1-like"/>
    <property type="match status" value="1"/>
</dbReference>
<dbReference type="STRING" id="404692.A0A0J6YS72"/>
<dbReference type="Proteomes" id="UP000054565">
    <property type="component" value="Unassembled WGS sequence"/>
</dbReference>
<keyword evidence="1" id="KW-0349">Heme</keyword>
<proteinExistence type="predicted"/>
<protein>
    <submittedName>
        <fullName evidence="3">Cytochrome P450 11B2</fullName>
    </submittedName>
</protein>
<keyword evidence="2" id="KW-1133">Transmembrane helix</keyword>
<evidence type="ECO:0000256" key="1">
    <source>
        <dbReference type="PIRSR" id="PIRSR602401-1"/>
    </source>
</evidence>
<evidence type="ECO:0000313" key="3">
    <source>
        <dbReference type="EMBL" id="KMP09833.1"/>
    </source>
</evidence>
<accession>A0A0J6YS72</accession>
<dbReference type="InterPro" id="IPR002401">
    <property type="entry name" value="Cyt_P450_E_grp-I"/>
</dbReference>
<dbReference type="PANTHER" id="PTHR24305:SF168">
    <property type="entry name" value="P450, PUTATIVE (EUROFUNG)-RELATED"/>
    <property type="match status" value="1"/>
</dbReference>
<dbReference type="GO" id="GO:0020037">
    <property type="term" value="F:heme binding"/>
    <property type="evidence" value="ECO:0007669"/>
    <property type="project" value="InterPro"/>
</dbReference>
<evidence type="ECO:0000256" key="2">
    <source>
        <dbReference type="SAM" id="Phobius"/>
    </source>
</evidence>
<dbReference type="OrthoDB" id="3934656at2759"/>
<reference evidence="4" key="1">
    <citation type="journal article" date="2010" name="Genome Res.">
        <title>Population genomic sequencing of Coccidioides fungi reveals recent hybridization and transposon control.</title>
        <authorList>
            <person name="Neafsey D.E."/>
            <person name="Barker B.M."/>
            <person name="Sharpton T.J."/>
            <person name="Stajich J.E."/>
            <person name="Park D.J."/>
            <person name="Whiston E."/>
            <person name="Hung C.-Y."/>
            <person name="McMahan C."/>
            <person name="White J."/>
            <person name="Sykes S."/>
            <person name="Heiman D."/>
            <person name="Young S."/>
            <person name="Zeng Q."/>
            <person name="Abouelleil A."/>
            <person name="Aftuck L."/>
            <person name="Bessette D."/>
            <person name="Brown A."/>
            <person name="FitzGerald M."/>
            <person name="Lui A."/>
            <person name="Macdonald J.P."/>
            <person name="Priest M."/>
            <person name="Orbach M.J."/>
            <person name="Galgiani J.N."/>
            <person name="Kirkland T.N."/>
            <person name="Cole G.T."/>
            <person name="Birren B.W."/>
            <person name="Henn M.R."/>
            <person name="Taylor J.W."/>
            <person name="Rounsley S.D."/>
        </authorList>
    </citation>
    <scope>NUCLEOTIDE SEQUENCE [LARGE SCALE GENOMIC DNA]</scope>
    <source>
        <strain evidence="4">RMSCC 2394</strain>
    </source>
</reference>
<comment type="cofactor">
    <cofactor evidence="1">
        <name>heme</name>
        <dbReference type="ChEBI" id="CHEBI:30413"/>
    </cofactor>
</comment>
<dbReference type="SUPFAM" id="SSF48264">
    <property type="entry name" value="Cytochrome P450"/>
    <property type="match status" value="1"/>
</dbReference>
<dbReference type="AlphaFoldDB" id="A0A0J6YS72"/>
<dbReference type="InterPro" id="IPR001128">
    <property type="entry name" value="Cyt_P450"/>
</dbReference>
<keyword evidence="2" id="KW-0472">Membrane</keyword>
<keyword evidence="1" id="KW-0408">Iron</keyword>
<dbReference type="PRINTS" id="PR00385">
    <property type="entry name" value="P450"/>
</dbReference>
<feature type="binding site" description="axial binding residue" evidence="1">
    <location>
        <position position="442"/>
    </location>
    <ligand>
        <name>heme</name>
        <dbReference type="ChEBI" id="CHEBI:30413"/>
    </ligand>
    <ligandPart>
        <name>Fe</name>
        <dbReference type="ChEBI" id="CHEBI:18248"/>
    </ligandPart>
</feature>
<dbReference type="Gene3D" id="1.10.630.10">
    <property type="entry name" value="Cytochrome P450"/>
    <property type="match status" value="1"/>
</dbReference>
<dbReference type="GO" id="GO:0004497">
    <property type="term" value="F:monooxygenase activity"/>
    <property type="evidence" value="ECO:0007669"/>
    <property type="project" value="InterPro"/>
</dbReference>
<dbReference type="PANTHER" id="PTHR24305">
    <property type="entry name" value="CYTOCHROME P450"/>
    <property type="match status" value="1"/>
</dbReference>
<dbReference type="PRINTS" id="PR00463">
    <property type="entry name" value="EP450I"/>
</dbReference>
<dbReference type="InterPro" id="IPR050121">
    <property type="entry name" value="Cytochrome_P450_monoxygenase"/>
</dbReference>
<name>A0A0J6YS72_COCIT</name>
<sequence length="500" mass="57002">MVLLSSTILVIGGVGLFIYSVITRFVSWYRLRHIPGPPGVGWSRLWLLRHLFSGRLCNKLKDVCDEYGPLVRIGPDWVVCSDASEIRRIWGVRSGYYRSPWYKAIRIDPTRDSILTFCENKTHHRTRSYLLPGYAAKGIENQEQVIDEQVGKLVALIRSRYISTRNALRPWNMGQSMQYLTQDVITAIGFGKAVGYLEADTDIFGFFKTFRSAILPFHCLALLPTVVDILQIFIMKPFVPKATDKRGAGWLMGIVKTHVDKRYGPEKVRNNDVLQSFVDSGLSQSEVEVEALVQLLSGTDTTATALRNIIFYIATHPRAYRLLQEEIDAAAQAVTRPVIADQEAKQLPYLQACIKETLRLWPPIMGMMGKISDEDDIICGIRVPAKTQVAWAPLALMKDRVVFGEDARTFEPQRWIDADPVQLKRMEGTHGLVFAVGTRWECLGKRLAYMEMEKTIFELFRRFDFVMLDPVEPFKWKNYGLTIQHDMNVKITSRGIACNE</sequence>
<keyword evidence="1" id="KW-0479">Metal-binding</keyword>
<gene>
    <name evidence="3" type="ORF">CIRG_09066</name>
</gene>
<dbReference type="EMBL" id="DS028100">
    <property type="protein sequence ID" value="KMP09833.1"/>
    <property type="molecule type" value="Genomic_DNA"/>
</dbReference>
<evidence type="ECO:0000313" key="4">
    <source>
        <dbReference type="Proteomes" id="UP000054565"/>
    </source>
</evidence>
<dbReference type="InterPro" id="IPR036396">
    <property type="entry name" value="Cyt_P450_sf"/>
</dbReference>
<keyword evidence="2" id="KW-0812">Transmembrane</keyword>
<organism evidence="3 4">
    <name type="scientific">Coccidioides immitis RMSCC 2394</name>
    <dbReference type="NCBI Taxonomy" id="404692"/>
    <lineage>
        <taxon>Eukaryota</taxon>
        <taxon>Fungi</taxon>
        <taxon>Dikarya</taxon>
        <taxon>Ascomycota</taxon>
        <taxon>Pezizomycotina</taxon>
        <taxon>Eurotiomycetes</taxon>
        <taxon>Eurotiomycetidae</taxon>
        <taxon>Onygenales</taxon>
        <taxon>Onygenaceae</taxon>
        <taxon>Coccidioides</taxon>
    </lineage>
</organism>